<accession>A0ACB8UCH5</accession>
<name>A0ACB8UCH5_9APHY</name>
<evidence type="ECO:0000313" key="1">
    <source>
        <dbReference type="EMBL" id="KAI0091675.1"/>
    </source>
</evidence>
<keyword evidence="2" id="KW-1185">Reference proteome</keyword>
<comment type="caution">
    <text evidence="1">The sequence shown here is derived from an EMBL/GenBank/DDBJ whole genome shotgun (WGS) entry which is preliminary data.</text>
</comment>
<organism evidence="1 2">
    <name type="scientific">Irpex rosettiformis</name>
    <dbReference type="NCBI Taxonomy" id="378272"/>
    <lineage>
        <taxon>Eukaryota</taxon>
        <taxon>Fungi</taxon>
        <taxon>Dikarya</taxon>
        <taxon>Basidiomycota</taxon>
        <taxon>Agaricomycotina</taxon>
        <taxon>Agaricomycetes</taxon>
        <taxon>Polyporales</taxon>
        <taxon>Irpicaceae</taxon>
        <taxon>Irpex</taxon>
    </lineage>
</organism>
<gene>
    <name evidence="1" type="ORF">BDY19DRAFT_866346</name>
</gene>
<proteinExistence type="predicted"/>
<sequence length="361" mass="38330">MSSHRAIAIISPGILEEINLPTPSPTNVEVLVEVHYAALMPADVYQADTGRYVQEYPLVIGFTSAGYVKAVGDDVTDLKEGDKVAVIGLSSKSRGLQEFAIAHRSAVAKLPDDYSLAEAVTFPDNYPTAAFTLFGAANLALPLPSTLPASSPPEDADQPILVHGGAATTGQFTIQLFRLTGYTQVYATASPQNHAYLKDLGATKVFDYRSPRLAEEILEATGGAKVSIVVDTVAAIPSIKSYGSLLGKGSRLAILHPIKKGTSIVDVENDSDSEALLPLVQEMVGEATVLPVGAMAGLHKDPLGPIFLPKILPKLLEGKFLRPNRIRLFEASGGPLLERVKAGLSLLRENKVSGEKVVVEV</sequence>
<reference evidence="1" key="1">
    <citation type="journal article" date="2021" name="Environ. Microbiol.">
        <title>Gene family expansions and transcriptome signatures uncover fungal adaptations to wood decay.</title>
        <authorList>
            <person name="Hage H."/>
            <person name="Miyauchi S."/>
            <person name="Viragh M."/>
            <person name="Drula E."/>
            <person name="Min B."/>
            <person name="Chaduli D."/>
            <person name="Navarro D."/>
            <person name="Favel A."/>
            <person name="Norest M."/>
            <person name="Lesage-Meessen L."/>
            <person name="Balint B."/>
            <person name="Merenyi Z."/>
            <person name="de Eugenio L."/>
            <person name="Morin E."/>
            <person name="Martinez A.T."/>
            <person name="Baldrian P."/>
            <person name="Stursova M."/>
            <person name="Martinez M.J."/>
            <person name="Novotny C."/>
            <person name="Magnuson J.K."/>
            <person name="Spatafora J.W."/>
            <person name="Maurice S."/>
            <person name="Pangilinan J."/>
            <person name="Andreopoulos W."/>
            <person name="LaButti K."/>
            <person name="Hundley H."/>
            <person name="Na H."/>
            <person name="Kuo A."/>
            <person name="Barry K."/>
            <person name="Lipzen A."/>
            <person name="Henrissat B."/>
            <person name="Riley R."/>
            <person name="Ahrendt S."/>
            <person name="Nagy L.G."/>
            <person name="Grigoriev I.V."/>
            <person name="Martin F."/>
            <person name="Rosso M.N."/>
        </authorList>
    </citation>
    <scope>NUCLEOTIDE SEQUENCE</scope>
    <source>
        <strain evidence="1">CBS 384.51</strain>
    </source>
</reference>
<dbReference type="EMBL" id="MU274905">
    <property type="protein sequence ID" value="KAI0091675.1"/>
    <property type="molecule type" value="Genomic_DNA"/>
</dbReference>
<protein>
    <submittedName>
        <fullName evidence="1">Chaperonin 10-like protein</fullName>
    </submittedName>
</protein>
<feature type="non-terminal residue" evidence="1">
    <location>
        <position position="361"/>
    </location>
</feature>
<evidence type="ECO:0000313" key="2">
    <source>
        <dbReference type="Proteomes" id="UP001055072"/>
    </source>
</evidence>
<dbReference type="Proteomes" id="UP001055072">
    <property type="component" value="Unassembled WGS sequence"/>
</dbReference>